<feature type="chain" id="PRO_5022109068" evidence="2">
    <location>
        <begin position="20"/>
        <end position="399"/>
    </location>
</feature>
<proteinExistence type="predicted"/>
<keyword evidence="5" id="KW-1185">Reference proteome</keyword>
<dbReference type="EMBL" id="FXSZ01000003">
    <property type="protein sequence ID" value="SMO53764.1"/>
    <property type="molecule type" value="Genomic_DNA"/>
</dbReference>
<protein>
    <submittedName>
        <fullName evidence="4">Thioredoxin</fullName>
    </submittedName>
</protein>
<dbReference type="Pfam" id="PF00085">
    <property type="entry name" value="Thioredoxin"/>
    <property type="match status" value="1"/>
</dbReference>
<dbReference type="SUPFAM" id="SSF52833">
    <property type="entry name" value="Thioredoxin-like"/>
    <property type="match status" value="1"/>
</dbReference>
<dbReference type="CDD" id="cd02961">
    <property type="entry name" value="PDI_a_family"/>
    <property type="match status" value="1"/>
</dbReference>
<dbReference type="InterPro" id="IPR017937">
    <property type="entry name" value="Thioredoxin_CS"/>
</dbReference>
<dbReference type="Gene3D" id="3.40.30.10">
    <property type="entry name" value="Glutaredoxin"/>
    <property type="match status" value="1"/>
</dbReference>
<evidence type="ECO:0000256" key="1">
    <source>
        <dbReference type="ARBA" id="ARBA00023284"/>
    </source>
</evidence>
<keyword evidence="2" id="KW-0732">Signal</keyword>
<dbReference type="OrthoDB" id="120730at2"/>
<dbReference type="PANTHER" id="PTHR43601:SF3">
    <property type="entry name" value="THIOREDOXIN, MITOCHONDRIAL"/>
    <property type="match status" value="1"/>
</dbReference>
<dbReference type="InterPro" id="IPR036249">
    <property type="entry name" value="Thioredoxin-like_sf"/>
</dbReference>
<evidence type="ECO:0000313" key="4">
    <source>
        <dbReference type="EMBL" id="SMO53764.1"/>
    </source>
</evidence>
<sequence>MKGFFFSICCMFASIVVNAQDRAINFEHGTWAEIKAKAAKEKKVIFLDCFTSWCGPCKKLAKEVFTLNEVADYYNANFINASMDMEKGEGPQLAKQYGIRAYPSLLFVTPEGKLISKNEGASDFKTFIDYGKKAVSGESLESLTAEYKKGNRSPEFMKKYMTRMEGIKANTTEIIGEYFSKIPQAQWQTAENWYFINRYVRTEQSSVFKYVLQNQKAYEKKFTAEAVSDYFVMVYGNSIQKAANGAFPAEDLKELKDGFLKMNFAGAGKLALQCDAAASSVSKDMKAYADVMEVIFAKYPEKKIDDRIVAVGSFCWKILNQSSDQYVLQKATKLAELSMQVQNPEFMDVYARLLVETGNFDKGIEVEEKVIAMLKAKPNPDVSLTACEDRLEKFKRRKG</sequence>
<name>A0A521C2Y8_9SPHI</name>
<evidence type="ECO:0000259" key="3">
    <source>
        <dbReference type="PROSITE" id="PS51352"/>
    </source>
</evidence>
<feature type="signal peptide" evidence="2">
    <location>
        <begin position="1"/>
        <end position="19"/>
    </location>
</feature>
<dbReference type="PROSITE" id="PS51352">
    <property type="entry name" value="THIOREDOXIN_2"/>
    <property type="match status" value="1"/>
</dbReference>
<dbReference type="AlphaFoldDB" id="A0A521C2Y8"/>
<keyword evidence="1" id="KW-0676">Redox-active center</keyword>
<organism evidence="4 5">
    <name type="scientific">Solitalea koreensis</name>
    <dbReference type="NCBI Taxonomy" id="543615"/>
    <lineage>
        <taxon>Bacteria</taxon>
        <taxon>Pseudomonadati</taxon>
        <taxon>Bacteroidota</taxon>
        <taxon>Sphingobacteriia</taxon>
        <taxon>Sphingobacteriales</taxon>
        <taxon>Sphingobacteriaceae</taxon>
        <taxon>Solitalea</taxon>
    </lineage>
</organism>
<evidence type="ECO:0000313" key="5">
    <source>
        <dbReference type="Proteomes" id="UP000315971"/>
    </source>
</evidence>
<dbReference type="InterPro" id="IPR013766">
    <property type="entry name" value="Thioredoxin_domain"/>
</dbReference>
<gene>
    <name evidence="4" type="ORF">SAMN06265350_103163</name>
</gene>
<dbReference type="GO" id="GO:0045454">
    <property type="term" value="P:cell redox homeostasis"/>
    <property type="evidence" value="ECO:0007669"/>
    <property type="project" value="TreeGrafter"/>
</dbReference>
<reference evidence="4 5" key="1">
    <citation type="submission" date="2017-05" db="EMBL/GenBank/DDBJ databases">
        <authorList>
            <person name="Varghese N."/>
            <person name="Submissions S."/>
        </authorList>
    </citation>
    <scope>NUCLEOTIDE SEQUENCE [LARGE SCALE GENOMIC DNA]</scope>
    <source>
        <strain evidence="4 5">DSM 21342</strain>
    </source>
</reference>
<evidence type="ECO:0000256" key="2">
    <source>
        <dbReference type="SAM" id="SignalP"/>
    </source>
</evidence>
<dbReference type="PROSITE" id="PS00194">
    <property type="entry name" value="THIOREDOXIN_1"/>
    <property type="match status" value="1"/>
</dbReference>
<dbReference type="PANTHER" id="PTHR43601">
    <property type="entry name" value="THIOREDOXIN, MITOCHONDRIAL"/>
    <property type="match status" value="1"/>
</dbReference>
<accession>A0A521C2Y8</accession>
<dbReference type="Proteomes" id="UP000315971">
    <property type="component" value="Unassembled WGS sequence"/>
</dbReference>
<feature type="domain" description="Thioredoxin" evidence="3">
    <location>
        <begin position="17"/>
        <end position="149"/>
    </location>
</feature>